<dbReference type="EMBL" id="AVOT02017907">
    <property type="protein sequence ID" value="MBW0504393.1"/>
    <property type="molecule type" value="Genomic_DNA"/>
</dbReference>
<evidence type="ECO:0000256" key="2">
    <source>
        <dbReference type="ARBA" id="ARBA00022723"/>
    </source>
</evidence>
<gene>
    <name evidence="8" type="ORF">O181_044108</name>
</gene>
<proteinExistence type="predicted"/>
<dbReference type="InterPro" id="IPR001164">
    <property type="entry name" value="ArfGAP_dom"/>
</dbReference>
<dbReference type="Gene3D" id="1.10.220.150">
    <property type="entry name" value="Arf GTPase activating protein"/>
    <property type="match status" value="1"/>
</dbReference>
<name>A0A9Q3DMQ8_9BASI</name>
<protein>
    <recommendedName>
        <fullName evidence="7">Arf-GAP domain-containing protein</fullName>
    </recommendedName>
</protein>
<evidence type="ECO:0000313" key="8">
    <source>
        <dbReference type="EMBL" id="MBW0504393.1"/>
    </source>
</evidence>
<feature type="region of interest" description="Disordered" evidence="6">
    <location>
        <begin position="405"/>
        <end position="435"/>
    </location>
</feature>
<keyword evidence="3 5" id="KW-0863">Zinc-finger</keyword>
<evidence type="ECO:0000313" key="9">
    <source>
        <dbReference type="Proteomes" id="UP000765509"/>
    </source>
</evidence>
<feature type="compositionally biased region" description="Basic and acidic residues" evidence="6">
    <location>
        <begin position="423"/>
        <end position="435"/>
    </location>
</feature>
<dbReference type="CDD" id="cd08830">
    <property type="entry name" value="ArfGap_ArfGap1"/>
    <property type="match status" value="1"/>
</dbReference>
<dbReference type="Proteomes" id="UP000765509">
    <property type="component" value="Unassembled WGS sequence"/>
</dbReference>
<dbReference type="SMART" id="SM00105">
    <property type="entry name" value="ArfGap"/>
    <property type="match status" value="1"/>
</dbReference>
<keyword evidence="1" id="KW-0343">GTPase activation</keyword>
<sequence>MAGEFQPILTELLNQTENKTCVDCNAPSPQWASVSYGIFFCLNCSGSHRSLGVHLSFVRSVSLDKWSKAQVEKMKLGGNAKWKKWCQEHGSAENYNVQMPIPVLYNTHFAAQYRDKLTAEAEGRPWSPSDTPPLLVLPNQSDSSPAVRKPRSNLGQKLSLSRSNSNSSNPTSLSRSPTSPTTGSSKKTENEAYFSSLGSLNATRSEKLPPSQGGKYVGFGSSDQSVNSNECDNWPEPPGLTALTKGWGFLSSTISQATKTLNDNLVKPAHETVNDPEIQSQVWSIANRLQQTVLEATKVGSSYAAEGLKLASEQVKAQGYDIGDLGSSHLQSFSKMSNQHSAEYSPIDNKRVLDDEKGDEDDEDEANFHQEFQANSIPQNLGDHYCSVPNEIPSEEVDWAKMAPLTAAKKKQSPKVAQTNNKVDSKKDEDRWEDW</sequence>
<reference evidence="8" key="1">
    <citation type="submission" date="2021-03" db="EMBL/GenBank/DDBJ databases">
        <title>Draft genome sequence of rust myrtle Austropuccinia psidii MF-1, a brazilian biotype.</title>
        <authorList>
            <person name="Quecine M.C."/>
            <person name="Pachon D.M.R."/>
            <person name="Bonatelli M.L."/>
            <person name="Correr F.H."/>
            <person name="Franceschini L.M."/>
            <person name="Leite T.F."/>
            <person name="Margarido G.R.A."/>
            <person name="Almeida C.A."/>
            <person name="Ferrarezi J.A."/>
            <person name="Labate C.A."/>
        </authorList>
    </citation>
    <scope>NUCLEOTIDE SEQUENCE</scope>
    <source>
        <strain evidence="8">MF-1</strain>
    </source>
</reference>
<dbReference type="SUPFAM" id="SSF57863">
    <property type="entry name" value="ArfGap/RecO-like zinc finger"/>
    <property type="match status" value="1"/>
</dbReference>
<feature type="region of interest" description="Disordered" evidence="6">
    <location>
        <begin position="120"/>
        <end position="230"/>
    </location>
</feature>
<evidence type="ECO:0000259" key="7">
    <source>
        <dbReference type="PROSITE" id="PS50115"/>
    </source>
</evidence>
<dbReference type="InterPro" id="IPR038508">
    <property type="entry name" value="ArfGAP_dom_sf"/>
</dbReference>
<keyword evidence="9" id="KW-1185">Reference proteome</keyword>
<evidence type="ECO:0000256" key="5">
    <source>
        <dbReference type="PROSITE-ProRule" id="PRU00288"/>
    </source>
</evidence>
<comment type="caution">
    <text evidence="8">The sequence shown here is derived from an EMBL/GenBank/DDBJ whole genome shotgun (WGS) entry which is preliminary data.</text>
</comment>
<dbReference type="PRINTS" id="PR00405">
    <property type="entry name" value="REVINTRACTNG"/>
</dbReference>
<feature type="compositionally biased region" description="Acidic residues" evidence="6">
    <location>
        <begin position="356"/>
        <end position="365"/>
    </location>
</feature>
<feature type="domain" description="Arf-GAP" evidence="7">
    <location>
        <begin position="6"/>
        <end position="126"/>
    </location>
</feature>
<keyword evidence="4" id="KW-0862">Zinc</keyword>
<dbReference type="GO" id="GO:0008270">
    <property type="term" value="F:zinc ion binding"/>
    <property type="evidence" value="ECO:0007669"/>
    <property type="project" value="UniProtKB-KW"/>
</dbReference>
<evidence type="ECO:0000256" key="4">
    <source>
        <dbReference type="ARBA" id="ARBA00022833"/>
    </source>
</evidence>
<dbReference type="GO" id="GO:0005096">
    <property type="term" value="F:GTPase activator activity"/>
    <property type="evidence" value="ECO:0007669"/>
    <property type="project" value="UniProtKB-KW"/>
</dbReference>
<feature type="region of interest" description="Disordered" evidence="6">
    <location>
        <begin position="336"/>
        <end position="365"/>
    </location>
</feature>
<dbReference type="InterPro" id="IPR037278">
    <property type="entry name" value="ARFGAP/RecO"/>
</dbReference>
<evidence type="ECO:0000256" key="6">
    <source>
        <dbReference type="SAM" id="MobiDB-lite"/>
    </source>
</evidence>
<dbReference type="GO" id="GO:0000139">
    <property type="term" value="C:Golgi membrane"/>
    <property type="evidence" value="ECO:0007669"/>
    <property type="project" value="TreeGrafter"/>
</dbReference>
<dbReference type="GO" id="GO:0032012">
    <property type="term" value="P:regulation of ARF protein signal transduction"/>
    <property type="evidence" value="ECO:0007669"/>
    <property type="project" value="TreeGrafter"/>
</dbReference>
<evidence type="ECO:0000256" key="3">
    <source>
        <dbReference type="ARBA" id="ARBA00022771"/>
    </source>
</evidence>
<dbReference type="AlphaFoldDB" id="A0A9Q3DMQ8"/>
<evidence type="ECO:0000256" key="1">
    <source>
        <dbReference type="ARBA" id="ARBA00022468"/>
    </source>
</evidence>
<dbReference type="PANTHER" id="PTHR46395:SF1">
    <property type="entry name" value="ADP-RIBOSYLATION FACTOR GTPASE-ACTIVATING PROTEIN 1"/>
    <property type="match status" value="1"/>
</dbReference>
<dbReference type="Pfam" id="PF01412">
    <property type="entry name" value="ArfGap"/>
    <property type="match status" value="1"/>
</dbReference>
<dbReference type="OrthoDB" id="983479at2759"/>
<keyword evidence="2" id="KW-0479">Metal-binding</keyword>
<feature type="compositionally biased region" description="Polar residues" evidence="6">
    <location>
        <begin position="221"/>
        <end position="230"/>
    </location>
</feature>
<dbReference type="GO" id="GO:0030100">
    <property type="term" value="P:regulation of endocytosis"/>
    <property type="evidence" value="ECO:0007669"/>
    <property type="project" value="TreeGrafter"/>
</dbReference>
<dbReference type="PROSITE" id="PS50115">
    <property type="entry name" value="ARFGAP"/>
    <property type="match status" value="1"/>
</dbReference>
<dbReference type="PANTHER" id="PTHR46395">
    <property type="entry name" value="ADP-RIBOSYLATION FACTOR GTPASE-ACTIVATING PROTEIN 1"/>
    <property type="match status" value="1"/>
</dbReference>
<organism evidence="8 9">
    <name type="scientific">Austropuccinia psidii MF-1</name>
    <dbReference type="NCBI Taxonomy" id="1389203"/>
    <lineage>
        <taxon>Eukaryota</taxon>
        <taxon>Fungi</taxon>
        <taxon>Dikarya</taxon>
        <taxon>Basidiomycota</taxon>
        <taxon>Pucciniomycotina</taxon>
        <taxon>Pucciniomycetes</taxon>
        <taxon>Pucciniales</taxon>
        <taxon>Sphaerophragmiaceae</taxon>
        <taxon>Austropuccinia</taxon>
    </lineage>
</organism>
<dbReference type="FunFam" id="1.10.220.150:FF:000014">
    <property type="entry name" value="ADP-ribosylation factor GTPase-activating protein"/>
    <property type="match status" value="1"/>
</dbReference>
<accession>A0A9Q3DMQ8</accession>
<feature type="compositionally biased region" description="Low complexity" evidence="6">
    <location>
        <begin position="157"/>
        <end position="185"/>
    </location>
</feature>